<dbReference type="SMART" id="SM00360">
    <property type="entry name" value="RRM"/>
    <property type="match status" value="5"/>
</dbReference>
<feature type="domain" description="RRM" evidence="4">
    <location>
        <begin position="329"/>
        <end position="407"/>
    </location>
</feature>
<evidence type="ECO:0000313" key="7">
    <source>
        <dbReference type="Proteomes" id="UP000002051"/>
    </source>
</evidence>
<dbReference type="STRING" id="3880.A0A072U2X0"/>
<feature type="region of interest" description="Disordered" evidence="3">
    <location>
        <begin position="405"/>
        <end position="437"/>
    </location>
</feature>
<dbReference type="PROSITE" id="PS50102">
    <property type="entry name" value="RRM"/>
    <property type="match status" value="5"/>
</dbReference>
<dbReference type="AlphaFoldDB" id="A0A072U2X0"/>
<dbReference type="CDD" id="cd12317">
    <property type="entry name" value="RRM4_RBM19_RRM3_MRD1"/>
    <property type="match status" value="1"/>
</dbReference>
<dbReference type="FunFam" id="3.30.70.330:FF:000884">
    <property type="entry name" value="Nucleotide/nucleic acid binding protein"/>
    <property type="match status" value="1"/>
</dbReference>
<feature type="domain" description="RRM" evidence="4">
    <location>
        <begin position="742"/>
        <end position="818"/>
    </location>
</feature>
<feature type="domain" description="RRM" evidence="4">
    <location>
        <begin position="521"/>
        <end position="593"/>
    </location>
</feature>
<feature type="compositionally biased region" description="Basic and acidic residues" evidence="3">
    <location>
        <begin position="425"/>
        <end position="437"/>
    </location>
</feature>
<dbReference type="GO" id="GO:0003729">
    <property type="term" value="F:mRNA binding"/>
    <property type="evidence" value="ECO:0000318"/>
    <property type="project" value="GO_Central"/>
</dbReference>
<feature type="compositionally biased region" description="Acidic residues" evidence="3">
    <location>
        <begin position="238"/>
        <end position="257"/>
    </location>
</feature>
<protein>
    <submittedName>
        <fullName evidence="5">RNA-binding (RRM/RBD/RNP motif) family protein</fullName>
    </submittedName>
</protein>
<dbReference type="HOGENOM" id="CLU_008479_0_0_1"/>
<dbReference type="InterPro" id="IPR034423">
    <property type="entry name" value="RBM19_RRM5"/>
</dbReference>
<reference evidence="5 7" key="1">
    <citation type="journal article" date="2011" name="Nature">
        <title>The Medicago genome provides insight into the evolution of rhizobial symbioses.</title>
        <authorList>
            <person name="Young N.D."/>
            <person name="Debelle F."/>
            <person name="Oldroyd G.E."/>
            <person name="Geurts R."/>
            <person name="Cannon S.B."/>
            <person name="Udvardi M.K."/>
            <person name="Benedito V.A."/>
            <person name="Mayer K.F."/>
            <person name="Gouzy J."/>
            <person name="Schoof H."/>
            <person name="Van de Peer Y."/>
            <person name="Proost S."/>
            <person name="Cook D.R."/>
            <person name="Meyers B.C."/>
            <person name="Spannagl M."/>
            <person name="Cheung F."/>
            <person name="De Mita S."/>
            <person name="Krishnakumar V."/>
            <person name="Gundlach H."/>
            <person name="Zhou S."/>
            <person name="Mudge J."/>
            <person name="Bharti A.K."/>
            <person name="Murray J.D."/>
            <person name="Naoumkina M.A."/>
            <person name="Rosen B."/>
            <person name="Silverstein K.A."/>
            <person name="Tang H."/>
            <person name="Rombauts S."/>
            <person name="Zhao P.X."/>
            <person name="Zhou P."/>
            <person name="Barbe V."/>
            <person name="Bardou P."/>
            <person name="Bechner M."/>
            <person name="Bellec A."/>
            <person name="Berger A."/>
            <person name="Berges H."/>
            <person name="Bidwell S."/>
            <person name="Bisseling T."/>
            <person name="Choisne N."/>
            <person name="Couloux A."/>
            <person name="Denny R."/>
            <person name="Deshpande S."/>
            <person name="Dai X."/>
            <person name="Doyle J.J."/>
            <person name="Dudez A.M."/>
            <person name="Farmer A.D."/>
            <person name="Fouteau S."/>
            <person name="Franken C."/>
            <person name="Gibelin C."/>
            <person name="Gish J."/>
            <person name="Goldstein S."/>
            <person name="Gonzalez A.J."/>
            <person name="Green P.J."/>
            <person name="Hallab A."/>
            <person name="Hartog M."/>
            <person name="Hua A."/>
            <person name="Humphray S.J."/>
            <person name="Jeong D.H."/>
            <person name="Jing Y."/>
            <person name="Jocker A."/>
            <person name="Kenton S.M."/>
            <person name="Kim D.J."/>
            <person name="Klee K."/>
            <person name="Lai H."/>
            <person name="Lang C."/>
            <person name="Lin S."/>
            <person name="Macmil S.L."/>
            <person name="Magdelenat G."/>
            <person name="Matthews L."/>
            <person name="McCorrison J."/>
            <person name="Monaghan E.L."/>
            <person name="Mun J.H."/>
            <person name="Najar F.Z."/>
            <person name="Nicholson C."/>
            <person name="Noirot C."/>
            <person name="O'Bleness M."/>
            <person name="Paule C.R."/>
            <person name="Poulain J."/>
            <person name="Prion F."/>
            <person name="Qin B."/>
            <person name="Qu C."/>
            <person name="Retzel E.F."/>
            <person name="Riddle C."/>
            <person name="Sallet E."/>
            <person name="Samain S."/>
            <person name="Samson N."/>
            <person name="Sanders I."/>
            <person name="Saurat O."/>
            <person name="Scarpelli C."/>
            <person name="Schiex T."/>
            <person name="Segurens B."/>
            <person name="Severin A.J."/>
            <person name="Sherrier D.J."/>
            <person name="Shi R."/>
            <person name="Sims S."/>
            <person name="Singer S.R."/>
            <person name="Sinharoy S."/>
            <person name="Sterck L."/>
            <person name="Viollet A."/>
            <person name="Wang B.B."/>
            <person name="Wang K."/>
            <person name="Wang M."/>
            <person name="Wang X."/>
            <person name="Warfsmann J."/>
            <person name="Weissenbach J."/>
            <person name="White D.D."/>
            <person name="White J.D."/>
            <person name="Wiley G.B."/>
            <person name="Wincker P."/>
            <person name="Xing Y."/>
            <person name="Yang L."/>
            <person name="Yao Z."/>
            <person name="Ying F."/>
            <person name="Zhai J."/>
            <person name="Zhou L."/>
            <person name="Zuber A."/>
            <person name="Denarie J."/>
            <person name="Dixon R.A."/>
            <person name="May G.D."/>
            <person name="Schwartz D.C."/>
            <person name="Rogers J."/>
            <person name="Quetier F."/>
            <person name="Town C.D."/>
            <person name="Roe B.A."/>
        </authorList>
    </citation>
    <scope>NUCLEOTIDE SEQUENCE [LARGE SCALE GENOMIC DNA]</scope>
    <source>
        <strain evidence="5">A17</strain>
        <strain evidence="6 7">cv. Jemalong A17</strain>
    </source>
</reference>
<dbReference type="FunFam" id="3.30.70.330:FF:000484">
    <property type="entry name" value="Multiple RNA-binding domain-containing protein 1"/>
    <property type="match status" value="1"/>
</dbReference>
<reference evidence="6" key="3">
    <citation type="submission" date="2015-04" db="UniProtKB">
        <authorList>
            <consortium name="EnsemblPlants"/>
        </authorList>
    </citation>
    <scope>IDENTIFICATION</scope>
    <source>
        <strain evidence="6">cv. Jemalong A17</strain>
    </source>
</reference>
<dbReference type="FunFam" id="3.30.70.330:FF:000442">
    <property type="entry name" value="Multiple RNA-binding domain-containing protein 1"/>
    <property type="match status" value="1"/>
</dbReference>
<keyword evidence="1 2" id="KW-0694">RNA-binding</keyword>
<evidence type="ECO:0000256" key="1">
    <source>
        <dbReference type="ARBA" id="ARBA00022884"/>
    </source>
</evidence>
<dbReference type="CDD" id="cd12565">
    <property type="entry name" value="RRM1_MRD1"/>
    <property type="match status" value="1"/>
</dbReference>
<accession>A0A072U2X0</accession>
<dbReference type="InterPro" id="IPR000504">
    <property type="entry name" value="RRM_dom"/>
</dbReference>
<dbReference type="PANTHER" id="PTHR10352">
    <property type="entry name" value="EUKARYOTIC TRANSLATION INITIATION FACTOR 3 SUBUNIT G"/>
    <property type="match status" value="1"/>
</dbReference>
<dbReference type="Gene3D" id="3.30.70.330">
    <property type="match status" value="5"/>
</dbReference>
<sequence length="865" mass="97283">MTHSLPVLSTILNCNCAIILEGAMSRICVKNLPKYVAEDRLKQEFSRKGEITDVKLMRTKNGKSRQFAFIGFRTDQEAQAAIKYFNKSYLDTQAITCEVAQKLGDANLPRPWSRHSTKKDDKVITTDVSNHARAKEHEDNSMDIDDPKLQDFLQVMQPRAMSKLWANDTSVVSNDGNNQPTLNKETESTLIANHPILSDSHVDELPNNPKSDKSRDIKHDGVISDMDYFKSKVTTEWSDSESSDDDSSDSASSDDDDKDKHSHATEHEENRCNNPSETTPRSGAQELDLEDQKNTVGKDVANDKSQVNATEEEGQLSNPEDKKGVSEPCRLFVRNLPYSTTEEELEEHFSQFGSVSQAHLVVDKDTKRSKGIAYIHFSAPEFAARALEESDNSIFQGRLLHVMPAIPRHSNNEENKNQGSKTLKQRREEERKAAEAKGDTRAWNSLFMRPDTIVENAARKHGVSKSDFLDPEADGLASRYSLAETDGIKETKNAFRKAGVNVESLEEHAKGKVDGRKRSNHVLLAKNLPYGATENDLAKMFGKFGSLDKIILPSTKTLALVIFLEPAEAKAAFRGLAYKRYKDAPLYLEWAPSDILTPKLTSINDEVNIVIGEKDVKRGILEKDVERISDADIDPDRIEARSLFVKNLNFKTTDEVLREHFSEHMKEGRILSVKVKKHLKNGKNVSMGFGFVEFDSTETATSVCNDLQGTVLDGHALILQLCHVKNDDDKVQKKVEKDKSSTKLLVKNVAFEATEKDLRQLFSPFGQIKSLRLPMKFGNHRGFAFVEYVTQQEAQNALTALSSTHLYGRHLVIERAKEGESLEELRARTAAQFNEHSGFQDTNLSKKRKGISMLDEGNMKFERFD</sequence>
<proteinExistence type="predicted"/>
<dbReference type="GO" id="GO:0000381">
    <property type="term" value="P:regulation of alternative mRNA splicing, via spliceosome"/>
    <property type="evidence" value="ECO:0000318"/>
    <property type="project" value="GO_Central"/>
</dbReference>
<dbReference type="SUPFAM" id="SSF54928">
    <property type="entry name" value="RNA-binding domain, RBD"/>
    <property type="match status" value="5"/>
</dbReference>
<feature type="domain" description="RRM" evidence="4">
    <location>
        <begin position="641"/>
        <end position="724"/>
    </location>
</feature>
<evidence type="ECO:0000256" key="3">
    <source>
        <dbReference type="SAM" id="MobiDB-lite"/>
    </source>
</evidence>
<dbReference type="GO" id="GO:0016607">
    <property type="term" value="C:nuclear speck"/>
    <property type="evidence" value="ECO:0000318"/>
    <property type="project" value="GO_Central"/>
</dbReference>
<dbReference type="CDD" id="cd12316">
    <property type="entry name" value="RRM3_RBM19_RRM2_MRD1"/>
    <property type="match status" value="1"/>
</dbReference>
<dbReference type="InterPro" id="IPR003954">
    <property type="entry name" value="RRM_euk-type"/>
</dbReference>
<evidence type="ECO:0000313" key="6">
    <source>
        <dbReference type="EnsemblPlants" id="KEH23736"/>
    </source>
</evidence>
<evidence type="ECO:0000313" key="5">
    <source>
        <dbReference type="EMBL" id="KEH23736.1"/>
    </source>
</evidence>
<dbReference type="Pfam" id="PF00076">
    <property type="entry name" value="RRM_1"/>
    <property type="match status" value="5"/>
</dbReference>
<dbReference type="CDD" id="cd12320">
    <property type="entry name" value="RRM6_RBM19_RRM5_MRD1"/>
    <property type="match status" value="1"/>
</dbReference>
<dbReference type="InterPro" id="IPR012677">
    <property type="entry name" value="Nucleotide-bd_a/b_plait_sf"/>
</dbReference>
<gene>
    <name evidence="5" type="ordered locus">MTR_7g094660</name>
</gene>
<feature type="compositionally biased region" description="Basic and acidic residues" evidence="3">
    <location>
        <begin position="200"/>
        <end position="219"/>
    </location>
</feature>
<feature type="domain" description="RRM" evidence="4">
    <location>
        <begin position="25"/>
        <end position="102"/>
    </location>
</feature>
<dbReference type="EMBL" id="CM001223">
    <property type="protein sequence ID" value="KEH23736.1"/>
    <property type="molecule type" value="Genomic_DNA"/>
</dbReference>
<evidence type="ECO:0000256" key="2">
    <source>
        <dbReference type="PROSITE-ProRule" id="PRU00176"/>
    </source>
</evidence>
<dbReference type="EnsemblPlants" id="KEH23736">
    <property type="protein sequence ID" value="KEH23736"/>
    <property type="gene ID" value="MTR_7g094660"/>
</dbReference>
<dbReference type="SMART" id="SM00361">
    <property type="entry name" value="RRM_1"/>
    <property type="match status" value="3"/>
</dbReference>
<evidence type="ECO:0000259" key="4">
    <source>
        <dbReference type="PROSITE" id="PS50102"/>
    </source>
</evidence>
<feature type="region of interest" description="Disordered" evidence="3">
    <location>
        <begin position="234"/>
        <end position="325"/>
    </location>
</feature>
<reference evidence="5 7" key="2">
    <citation type="journal article" date="2014" name="BMC Genomics">
        <title>An improved genome release (version Mt4.0) for the model legume Medicago truncatula.</title>
        <authorList>
            <person name="Tang H."/>
            <person name="Krishnakumar V."/>
            <person name="Bidwell S."/>
            <person name="Rosen B."/>
            <person name="Chan A."/>
            <person name="Zhou S."/>
            <person name="Gentzbittel L."/>
            <person name="Childs K.L."/>
            <person name="Yandell M."/>
            <person name="Gundlach H."/>
            <person name="Mayer K.F."/>
            <person name="Schwartz D.C."/>
            <person name="Town C.D."/>
        </authorList>
    </citation>
    <scope>GENOME REANNOTATION</scope>
    <source>
        <strain evidence="5">A17</strain>
        <strain evidence="6 7">cv. Jemalong A17</strain>
    </source>
</reference>
<name>A0A072U2X0_MEDTR</name>
<dbReference type="CDD" id="cd12318">
    <property type="entry name" value="RRM5_RBM19_like"/>
    <property type="match status" value="1"/>
</dbReference>
<dbReference type="FunFam" id="3.30.70.330:FF:000738">
    <property type="entry name" value="RNA-binding motif protein 19"/>
    <property type="match status" value="1"/>
</dbReference>
<dbReference type="Proteomes" id="UP000002051">
    <property type="component" value="Unassembled WGS sequence"/>
</dbReference>
<dbReference type="InterPro" id="IPR035979">
    <property type="entry name" value="RBD_domain_sf"/>
</dbReference>
<dbReference type="GO" id="GO:0005730">
    <property type="term" value="C:nucleolus"/>
    <property type="evidence" value="ECO:0000318"/>
    <property type="project" value="GO_Central"/>
</dbReference>
<feature type="compositionally biased region" description="Basic and acidic residues" evidence="3">
    <location>
        <begin position="258"/>
        <end position="271"/>
    </location>
</feature>
<keyword evidence="7" id="KW-1185">Reference proteome</keyword>
<organism evidence="5 7">
    <name type="scientific">Medicago truncatula</name>
    <name type="common">Barrel medic</name>
    <name type="synonym">Medicago tribuloides</name>
    <dbReference type="NCBI Taxonomy" id="3880"/>
    <lineage>
        <taxon>Eukaryota</taxon>
        <taxon>Viridiplantae</taxon>
        <taxon>Streptophyta</taxon>
        <taxon>Embryophyta</taxon>
        <taxon>Tracheophyta</taxon>
        <taxon>Spermatophyta</taxon>
        <taxon>Magnoliopsida</taxon>
        <taxon>eudicotyledons</taxon>
        <taxon>Gunneridae</taxon>
        <taxon>Pentapetalae</taxon>
        <taxon>rosids</taxon>
        <taxon>fabids</taxon>
        <taxon>Fabales</taxon>
        <taxon>Fabaceae</taxon>
        <taxon>Papilionoideae</taxon>
        <taxon>50 kb inversion clade</taxon>
        <taxon>NPAAA clade</taxon>
        <taxon>Hologalegina</taxon>
        <taxon>IRL clade</taxon>
        <taxon>Trifolieae</taxon>
        <taxon>Medicago</taxon>
    </lineage>
</organism>
<feature type="compositionally biased region" description="Polar residues" evidence="3">
    <location>
        <begin position="272"/>
        <end position="282"/>
    </location>
</feature>
<feature type="region of interest" description="Disordered" evidence="3">
    <location>
        <begin position="194"/>
        <end position="219"/>
    </location>
</feature>